<dbReference type="AlphaFoldDB" id="A0A5B8XLB4"/>
<evidence type="ECO:0000256" key="2">
    <source>
        <dbReference type="SAM" id="MobiDB-lite"/>
    </source>
</evidence>
<evidence type="ECO:0000313" key="5">
    <source>
        <dbReference type="Proteomes" id="UP000321595"/>
    </source>
</evidence>
<evidence type="ECO:0000256" key="1">
    <source>
        <dbReference type="PIRSR" id="PIRSR600917-52"/>
    </source>
</evidence>
<dbReference type="CDD" id="cd16148">
    <property type="entry name" value="sulfatase_like"/>
    <property type="match status" value="1"/>
</dbReference>
<proteinExistence type="predicted"/>
<gene>
    <name evidence="4" type="ORF">FRD01_01075</name>
</gene>
<dbReference type="GO" id="GO:0016740">
    <property type="term" value="F:transferase activity"/>
    <property type="evidence" value="ECO:0007669"/>
    <property type="project" value="UniProtKB-KW"/>
</dbReference>
<dbReference type="OrthoDB" id="5500422at2"/>
<keyword evidence="4" id="KW-0808">Transferase</keyword>
<dbReference type="EMBL" id="CP042467">
    <property type="protein sequence ID" value="QED25877.1"/>
    <property type="molecule type" value="Genomic_DNA"/>
</dbReference>
<dbReference type="Gene3D" id="3.40.720.10">
    <property type="entry name" value="Alkaline Phosphatase, subunit A"/>
    <property type="match status" value="1"/>
</dbReference>
<keyword evidence="4" id="KW-0378">Hydrolase</keyword>
<organism evidence="4 5">
    <name type="scientific">Microvenator marinus</name>
    <dbReference type="NCBI Taxonomy" id="2600177"/>
    <lineage>
        <taxon>Bacteria</taxon>
        <taxon>Deltaproteobacteria</taxon>
        <taxon>Bradymonadales</taxon>
        <taxon>Microvenatoraceae</taxon>
        <taxon>Microvenator</taxon>
    </lineage>
</organism>
<dbReference type="KEGG" id="bbae:FRD01_01075"/>
<dbReference type="InterPro" id="IPR017850">
    <property type="entry name" value="Alkaline_phosphatase_core_sf"/>
</dbReference>
<keyword evidence="5" id="KW-1185">Reference proteome</keyword>
<feature type="modified residue" description="3-oxoalanine (Ser)" evidence="1">
    <location>
        <position position="384"/>
    </location>
</feature>
<protein>
    <submittedName>
        <fullName evidence="4">Sulfatase-like hydrolase/transferase</fullName>
    </submittedName>
</protein>
<dbReference type="PANTHER" id="PTHR43751:SF3">
    <property type="entry name" value="SULFATASE N-TERMINAL DOMAIN-CONTAINING PROTEIN"/>
    <property type="match status" value="1"/>
</dbReference>
<accession>A0A5B8XLB4</accession>
<dbReference type="Proteomes" id="UP000321595">
    <property type="component" value="Chromosome"/>
</dbReference>
<dbReference type="PANTHER" id="PTHR43751">
    <property type="entry name" value="SULFATASE"/>
    <property type="match status" value="1"/>
</dbReference>
<dbReference type="GO" id="GO:0016787">
    <property type="term" value="F:hydrolase activity"/>
    <property type="evidence" value="ECO:0007669"/>
    <property type="project" value="UniProtKB-KW"/>
</dbReference>
<name>A0A5B8XLB4_9DELT</name>
<feature type="region of interest" description="Disordered" evidence="2">
    <location>
        <begin position="32"/>
        <end position="54"/>
    </location>
</feature>
<dbReference type="InterPro" id="IPR000917">
    <property type="entry name" value="Sulfatase_N"/>
</dbReference>
<evidence type="ECO:0000259" key="3">
    <source>
        <dbReference type="Pfam" id="PF00884"/>
    </source>
</evidence>
<dbReference type="InterPro" id="IPR052701">
    <property type="entry name" value="GAG_Ulvan_Degrading_Sulfatases"/>
</dbReference>
<dbReference type="Pfam" id="PF00884">
    <property type="entry name" value="Sulfatase"/>
    <property type="match status" value="1"/>
</dbReference>
<reference evidence="4 5" key="1">
    <citation type="submission" date="2019-08" db="EMBL/GenBank/DDBJ databases">
        <authorList>
            <person name="Liang Q."/>
        </authorList>
    </citation>
    <scope>NUCLEOTIDE SEQUENCE [LARGE SCALE GENOMIC DNA]</scope>
    <source>
        <strain evidence="4 5">V1718</strain>
    </source>
</reference>
<feature type="compositionally biased region" description="Polar residues" evidence="2">
    <location>
        <begin position="34"/>
        <end position="43"/>
    </location>
</feature>
<dbReference type="SUPFAM" id="SSF53649">
    <property type="entry name" value="Alkaline phosphatase-like"/>
    <property type="match status" value="1"/>
</dbReference>
<evidence type="ECO:0000313" key="4">
    <source>
        <dbReference type="EMBL" id="QED25877.1"/>
    </source>
</evidence>
<sequence length="751" mass="83842">MRNKEVFAWLGFAAVLSGCQPKPSQVDVIDSPDTRATQESPETAQAEVVPEKPPEPVIPKVKEPFRVAFDLVANKPLAHRFDPSANAYLVDASGLDFVRYIHGNHPGEWSLDVDMDGRKGAALSKKRIGKIWAPSPVEGEGIIAMEVFAASKTKLKLEVNSEETQELALEEGWQKVEFASKSLKGENEIRLIFSGMGRIAKVLSGGGLASLSIGAKASETAPLALEQAAIQLGTQSGLSYHLWALKESKLAFSAKPSECDLKLEWFGEKEGGVVSIGVETLDLEKGLDSYVTPPVFDEVVRLHVQAAGECGGVELDKAELVVEGAPIARPDVPKPKRIVFWLIDTLRADYLPIHFETNVRAPNLKRLAAEGASFKLAYVQGNESKTSHASLFSAMYPSKHGVVGRGSLKPHHEIMSEAIKAQGYKTLASVSNGYVSGPWGFEQGWDFYKNNIRQELRIDGKSMAKEGLEWSIENAEKPFFLYLGTIDPHVTYREHEDIIGNYDTTPYSGRFKRACYGEDLGQIKNGSLKVTERDKERIINLYKNEIEFNDRSFGELRAGLEEAGLWEDTMVVVTSDHGDEFWEHGSVGHGHSLYQDQVHVPFIVYYPPLIPAGTVVEAGVDVLDMYPTIVDAMRAERPENLQGKSVLPLIFKEHADYPEPSIATQYKLHYAMQMQEWKLYLRRGEYQLYDRKADSLELKDVAKDHPLASRWLLDSMGWFRPYRTEWDKQSWGVASRLSPEFLELASKAKRN</sequence>
<dbReference type="PROSITE" id="PS51257">
    <property type="entry name" value="PROKAR_LIPOPROTEIN"/>
    <property type="match status" value="1"/>
</dbReference>
<dbReference type="RefSeq" id="WP_146956831.1">
    <property type="nucleotide sequence ID" value="NZ_CP042467.1"/>
</dbReference>
<feature type="domain" description="Sulfatase N-terminal" evidence="3">
    <location>
        <begin position="338"/>
        <end position="633"/>
    </location>
</feature>
<comment type="PTM">
    <text evidence="1">The conversion to 3-oxoalanine (also known as C-formylglycine, FGly), of a serine or cysteine residue in prokaryotes and of a cysteine residue in eukaryotes, is critical for catalytic activity.</text>
</comment>